<feature type="non-terminal residue" evidence="2">
    <location>
        <position position="1"/>
    </location>
</feature>
<keyword evidence="3" id="KW-1185">Reference proteome</keyword>
<feature type="region of interest" description="Disordered" evidence="1">
    <location>
        <begin position="1002"/>
        <end position="1061"/>
    </location>
</feature>
<feature type="compositionally biased region" description="Low complexity" evidence="1">
    <location>
        <begin position="1003"/>
        <end position="1018"/>
    </location>
</feature>
<evidence type="ECO:0008006" key="4">
    <source>
        <dbReference type="Google" id="ProtNLM"/>
    </source>
</evidence>
<organism evidence="2 3">
    <name type="scientific">Apiospora saccharicola</name>
    <dbReference type="NCBI Taxonomy" id="335842"/>
    <lineage>
        <taxon>Eukaryota</taxon>
        <taxon>Fungi</taxon>
        <taxon>Dikarya</taxon>
        <taxon>Ascomycota</taxon>
        <taxon>Pezizomycotina</taxon>
        <taxon>Sordariomycetes</taxon>
        <taxon>Xylariomycetidae</taxon>
        <taxon>Amphisphaeriales</taxon>
        <taxon>Apiosporaceae</taxon>
        <taxon>Apiospora</taxon>
    </lineage>
</organism>
<evidence type="ECO:0000313" key="3">
    <source>
        <dbReference type="Proteomes" id="UP001446871"/>
    </source>
</evidence>
<proteinExistence type="predicted"/>
<name>A0ABR1TH18_9PEZI</name>
<dbReference type="Proteomes" id="UP001446871">
    <property type="component" value="Unassembled WGS sequence"/>
</dbReference>
<sequence length="1074" mass="118524">RPGFDVPPGLHFDSSPWSGGGASYDGPSGFSYDSSAWARGPADSGYGSAGVNLRKELLIDVYESAKSKGKMTKKDREVYSDTSSLRTTRLDNAIFEIAQEVGTLLPSSIERTQLHVLSKALPDILEDFAFRIGQEDPETTCCRLMYLVHRYKTQIVDAIIDSFVDENDDRTKVEESGSMSIDEKMSLWRSKDDVKKTPPGDIHQWSHGSGLLDEFEDVPELQEYSNILLHSPAYAWLQDAVHRALDMITEGDTDIHKQIRQTVLTAMRRGANIHVSPRRCPESQTVRLRLPWILQFLESQGYPNPWSEVLPQIIVLTGSNERVWATTCRHYLGSVWKKTGLQILELLQTLLSDVVYANPLLLFPGSQSKSTLSDNTEISAHIRGSMANVLNVRIHGISHVIAEVATILTWLCGALRASAREDCITLGSTTCVPQGPDITGDIPRHTGNPELTFQITQGIELDLPTGTGTCWLGLLGNPVVATGFMTPRRPDLLPGCEISLGMVADLARSRKISNFGDRLMIKGFSTALIPTGKRDGCIIWHVVTSPDDDYLSFSDTLISDRIDAYPSGLTISDLVTSRHIVGWCPETNVYTGSRLASYQIDWSGLPKPSPGCAFEKVSIVGGQFITGGVSCVIGKKDKAVHVRSRDDYTMRLKWISKKFVVLYDVVERRAWLVDGVSALLHLVRASLERDSTDAFQSQFLFRQSDFQEASPNLDGKNAAIHILTNRGNTALPLYSKPDNLREETSSSAAGVQSTVIMRTKTDYCLKDRIESICDILEQIMAHQADVTSQDGVGFRVKCTTRRQLEGFDFMDIATDEDPFWPRITTLRSGGKGWVDFVRAIQAITLFGSGFGDLIQPAPKSEHEASVRACSGCNYNIAVPPMCDYLAVCVSDIQEIIQKRGSQRTTPLRLIDDIYWHAPNQPFEVCRCTGETQSRPDRVQVLLPGTFSKLWIRNLRSPYLAASTRGALLFGHSRKFPLRWGDKGDPDMAQPDAAVEELETTFNDSGIGSSMGASSDGSAVPGNSPRSSDGLEVVAEAHKSNKRPQSALVDNNSSSAVEEPSSKRHKLLGMFMGHL</sequence>
<evidence type="ECO:0000256" key="1">
    <source>
        <dbReference type="SAM" id="MobiDB-lite"/>
    </source>
</evidence>
<reference evidence="2 3" key="1">
    <citation type="submission" date="2023-01" db="EMBL/GenBank/DDBJ databases">
        <title>Analysis of 21 Apiospora genomes using comparative genomics revels a genus with tremendous synthesis potential of carbohydrate active enzymes and secondary metabolites.</title>
        <authorList>
            <person name="Sorensen T."/>
        </authorList>
    </citation>
    <scope>NUCLEOTIDE SEQUENCE [LARGE SCALE GENOMIC DNA]</scope>
    <source>
        <strain evidence="2 3">CBS 83171</strain>
    </source>
</reference>
<gene>
    <name evidence="2" type="ORF">PG996_013994</name>
</gene>
<evidence type="ECO:0000313" key="2">
    <source>
        <dbReference type="EMBL" id="KAK8045930.1"/>
    </source>
</evidence>
<accession>A0ABR1TH18</accession>
<protein>
    <recommendedName>
        <fullName evidence="4">Pfs domain protein</fullName>
    </recommendedName>
</protein>
<dbReference type="EMBL" id="JAQQWM010000009">
    <property type="protein sequence ID" value="KAK8045930.1"/>
    <property type="molecule type" value="Genomic_DNA"/>
</dbReference>
<comment type="caution">
    <text evidence="2">The sequence shown here is derived from an EMBL/GenBank/DDBJ whole genome shotgun (WGS) entry which is preliminary data.</text>
</comment>